<gene>
    <name evidence="1" type="ORF">FF38_07570</name>
</gene>
<name>A0A0L0C1W7_LUCCU</name>
<sequence>MHFQKKTNNRITNIAFVVLVHLLVPVVNNSKHVIKWFVSTRNVAHFLRSETNFERRKMSEEIQIEIVDIILRGDGGGVVATPLRLSQNILASCNEDLCNDYNCGQGVTNFTHSHLQYILSLKSRFSACLCACSRSWYPVLISLVSISPRVSAGLKNQPTKSHVM</sequence>
<accession>A0A0L0C1W7</accession>
<dbReference type="AlphaFoldDB" id="A0A0L0C1W7"/>
<evidence type="ECO:0000313" key="1">
    <source>
        <dbReference type="EMBL" id="KNC25399.1"/>
    </source>
</evidence>
<dbReference type="Proteomes" id="UP000037069">
    <property type="component" value="Unassembled WGS sequence"/>
</dbReference>
<keyword evidence="2" id="KW-1185">Reference proteome</keyword>
<dbReference type="EMBL" id="JRES01001119">
    <property type="protein sequence ID" value="KNC25399.1"/>
    <property type="molecule type" value="Genomic_DNA"/>
</dbReference>
<protein>
    <submittedName>
        <fullName evidence="1">Uncharacterized protein</fullName>
    </submittedName>
</protein>
<evidence type="ECO:0000313" key="2">
    <source>
        <dbReference type="Proteomes" id="UP000037069"/>
    </source>
</evidence>
<comment type="caution">
    <text evidence="1">The sequence shown here is derived from an EMBL/GenBank/DDBJ whole genome shotgun (WGS) entry which is preliminary data.</text>
</comment>
<organism evidence="1 2">
    <name type="scientific">Lucilia cuprina</name>
    <name type="common">Green bottle fly</name>
    <name type="synonym">Australian sheep blowfly</name>
    <dbReference type="NCBI Taxonomy" id="7375"/>
    <lineage>
        <taxon>Eukaryota</taxon>
        <taxon>Metazoa</taxon>
        <taxon>Ecdysozoa</taxon>
        <taxon>Arthropoda</taxon>
        <taxon>Hexapoda</taxon>
        <taxon>Insecta</taxon>
        <taxon>Pterygota</taxon>
        <taxon>Neoptera</taxon>
        <taxon>Endopterygota</taxon>
        <taxon>Diptera</taxon>
        <taxon>Brachycera</taxon>
        <taxon>Muscomorpha</taxon>
        <taxon>Oestroidea</taxon>
        <taxon>Calliphoridae</taxon>
        <taxon>Luciliinae</taxon>
        <taxon>Lucilia</taxon>
    </lineage>
</organism>
<reference evidence="1 2" key="1">
    <citation type="journal article" date="2015" name="Nat. Commun.">
        <title>Lucilia cuprina genome unlocks parasitic fly biology to underpin future interventions.</title>
        <authorList>
            <person name="Anstead C.A."/>
            <person name="Korhonen P.K."/>
            <person name="Young N.D."/>
            <person name="Hall R.S."/>
            <person name="Jex A.R."/>
            <person name="Murali S.C."/>
            <person name="Hughes D.S."/>
            <person name="Lee S.F."/>
            <person name="Perry T."/>
            <person name="Stroehlein A.J."/>
            <person name="Ansell B.R."/>
            <person name="Breugelmans B."/>
            <person name="Hofmann A."/>
            <person name="Qu J."/>
            <person name="Dugan S."/>
            <person name="Lee S.L."/>
            <person name="Chao H."/>
            <person name="Dinh H."/>
            <person name="Han Y."/>
            <person name="Doddapaneni H.V."/>
            <person name="Worley K.C."/>
            <person name="Muzny D.M."/>
            <person name="Ioannidis P."/>
            <person name="Waterhouse R.M."/>
            <person name="Zdobnov E.M."/>
            <person name="James P.J."/>
            <person name="Bagnall N.H."/>
            <person name="Kotze A.C."/>
            <person name="Gibbs R.A."/>
            <person name="Richards S."/>
            <person name="Batterham P."/>
            <person name="Gasser R.B."/>
        </authorList>
    </citation>
    <scope>NUCLEOTIDE SEQUENCE [LARGE SCALE GENOMIC DNA]</scope>
    <source>
        <strain evidence="1 2">LS</strain>
        <tissue evidence="1">Full body</tissue>
    </source>
</reference>
<proteinExistence type="predicted"/>